<evidence type="ECO:0000313" key="2">
    <source>
        <dbReference type="Proteomes" id="UP000319296"/>
    </source>
</evidence>
<dbReference type="EMBL" id="SGBB01000002">
    <property type="protein sequence ID" value="RZD19309.1"/>
    <property type="molecule type" value="Genomic_DNA"/>
</dbReference>
<dbReference type="InterPro" id="IPR014995">
    <property type="entry name" value="DUF1844"/>
</dbReference>
<accession>A0A519BQ23</accession>
<name>A0A519BQ23_9DELT</name>
<dbReference type="Proteomes" id="UP000319296">
    <property type="component" value="Unassembled WGS sequence"/>
</dbReference>
<evidence type="ECO:0000313" key="1">
    <source>
        <dbReference type="EMBL" id="RZD19309.1"/>
    </source>
</evidence>
<dbReference type="AlphaFoldDB" id="A0A519BQ23"/>
<protein>
    <submittedName>
        <fullName evidence="1">DUF1844 domain-containing protein</fullName>
    </submittedName>
</protein>
<comment type="caution">
    <text evidence="1">The sequence shown here is derived from an EMBL/GenBank/DDBJ whole genome shotgun (WGS) entry which is preliminary data.</text>
</comment>
<proteinExistence type="predicted"/>
<dbReference type="Pfam" id="PF08899">
    <property type="entry name" value="DUF1844"/>
    <property type="match status" value="1"/>
</dbReference>
<organism evidence="1 2">
    <name type="scientific">Candidatus Acididesulfobacter diazotrophicus</name>
    <dbReference type="NCBI Taxonomy" id="2597226"/>
    <lineage>
        <taxon>Bacteria</taxon>
        <taxon>Deltaproteobacteria</taxon>
        <taxon>Candidatus Acidulodesulfobacterales</taxon>
        <taxon>Candidatus Acididesulfobacter</taxon>
    </lineage>
</organism>
<reference evidence="1 2" key="1">
    <citation type="journal article" date="2019" name="ISME J.">
        <title>Insights into ecological role of a new deltaproteobacterial order Candidatus Acidulodesulfobacterales by metagenomics and metatranscriptomics.</title>
        <authorList>
            <person name="Tan S."/>
            <person name="Liu J."/>
            <person name="Fang Y."/>
            <person name="Hedlund B.P."/>
            <person name="Lian Z.H."/>
            <person name="Huang L.Y."/>
            <person name="Li J.T."/>
            <person name="Huang L.N."/>
            <person name="Li W.J."/>
            <person name="Jiang H.C."/>
            <person name="Dong H.L."/>
            <person name="Shu W.S."/>
        </authorList>
    </citation>
    <scope>NUCLEOTIDE SEQUENCE [LARGE SCALE GENOMIC DNA]</scope>
    <source>
        <strain evidence="1">AP1</strain>
    </source>
</reference>
<gene>
    <name evidence="1" type="ORF">EVG15_02065</name>
</gene>
<sequence>MDELKADFSTFVYSLNAQALFYLGKLPNPMTGKYEKDLKTARYLIDTIDMLFNKTKGNLDENESKLITNILYDLKMFYVNEK</sequence>